<feature type="region of interest" description="Disordered" evidence="1">
    <location>
        <begin position="24"/>
        <end position="47"/>
    </location>
</feature>
<proteinExistence type="predicted"/>
<comment type="caution">
    <text evidence="2">The sequence shown here is derived from an EMBL/GenBank/DDBJ whole genome shotgun (WGS) entry which is preliminary data.</text>
</comment>
<evidence type="ECO:0000256" key="1">
    <source>
        <dbReference type="SAM" id="MobiDB-lite"/>
    </source>
</evidence>
<dbReference type="Proteomes" id="UP001362899">
    <property type="component" value="Unassembled WGS sequence"/>
</dbReference>
<name>A0AAV5RES1_STABA</name>
<evidence type="ECO:0000313" key="2">
    <source>
        <dbReference type="EMBL" id="GMM49462.1"/>
    </source>
</evidence>
<gene>
    <name evidence="2" type="ORF">DASB73_004200</name>
</gene>
<reference evidence="2 3" key="1">
    <citation type="journal article" date="2023" name="Elife">
        <title>Identification of key yeast species and microbe-microbe interactions impacting larval growth of Drosophila in the wild.</title>
        <authorList>
            <person name="Mure A."/>
            <person name="Sugiura Y."/>
            <person name="Maeda R."/>
            <person name="Honda K."/>
            <person name="Sakurai N."/>
            <person name="Takahashi Y."/>
            <person name="Watada M."/>
            <person name="Katoh T."/>
            <person name="Gotoh A."/>
            <person name="Gotoh Y."/>
            <person name="Taniguchi I."/>
            <person name="Nakamura K."/>
            <person name="Hayashi T."/>
            <person name="Katayama T."/>
            <person name="Uemura T."/>
            <person name="Hattori Y."/>
        </authorList>
    </citation>
    <scope>NUCLEOTIDE SEQUENCE [LARGE SCALE GENOMIC DNA]</scope>
    <source>
        <strain evidence="2 3">SB-73</strain>
    </source>
</reference>
<organism evidence="2 3">
    <name type="scientific">Starmerella bacillaris</name>
    <name type="common">Yeast</name>
    <name type="synonym">Candida zemplinina</name>
    <dbReference type="NCBI Taxonomy" id="1247836"/>
    <lineage>
        <taxon>Eukaryota</taxon>
        <taxon>Fungi</taxon>
        <taxon>Dikarya</taxon>
        <taxon>Ascomycota</taxon>
        <taxon>Saccharomycotina</taxon>
        <taxon>Dipodascomycetes</taxon>
        <taxon>Dipodascales</taxon>
        <taxon>Trichomonascaceae</taxon>
        <taxon>Starmerella</taxon>
    </lineage>
</organism>
<evidence type="ECO:0000313" key="3">
    <source>
        <dbReference type="Proteomes" id="UP001362899"/>
    </source>
</evidence>
<accession>A0AAV5RES1</accession>
<feature type="compositionally biased region" description="Basic and acidic residues" evidence="1">
    <location>
        <begin position="100"/>
        <end position="116"/>
    </location>
</feature>
<dbReference type="AlphaFoldDB" id="A0AAV5RES1"/>
<keyword evidence="3" id="KW-1185">Reference proteome</keyword>
<sequence length="307" mass="33773">MTKEGFKLSQTLRSRRNEQRRALLKNRMSKQGVHKPQSAIDKKRKSPVANVKVLDVAGTTSEDTTSDINGKTSGLKIRLNVPKAVTESRKESTPASVLEGSEHSLEHSENGQDKNSGHVPLSPKSPSSDPFLEGNSMCDDDMYYLDDFENENNIAPLTPLPEPVDLPKQNVSSTTINDTPNDHNNYSIPSPSFSLDEILECAELDTENIDANTTTNTNSTHETTTKRKPLFTFYNQRVNCVSGSFDPPTSTLIAALRVMARDGHPGTREAYYESALLAAVGLNQHSLVSGKARQTMAPDPTQRVKTF</sequence>
<protein>
    <submittedName>
        <fullName evidence="2">Uncharacterized protein</fullName>
    </submittedName>
</protein>
<feature type="region of interest" description="Disordered" evidence="1">
    <location>
        <begin position="83"/>
        <end position="136"/>
    </location>
</feature>
<dbReference type="EMBL" id="BTGC01000001">
    <property type="protein sequence ID" value="GMM49462.1"/>
    <property type="molecule type" value="Genomic_DNA"/>
</dbReference>